<dbReference type="Proteomes" id="UP000231638">
    <property type="component" value="Unassembled WGS sequence"/>
</dbReference>
<feature type="coiled-coil region" evidence="1">
    <location>
        <begin position="1"/>
        <end position="28"/>
    </location>
</feature>
<keyword evidence="3" id="KW-0418">Kinase</keyword>
<dbReference type="Pfam" id="PF13426">
    <property type="entry name" value="PAS_9"/>
    <property type="match status" value="1"/>
</dbReference>
<dbReference type="InterPro" id="IPR035965">
    <property type="entry name" value="PAS-like_dom_sf"/>
</dbReference>
<evidence type="ECO:0000313" key="4">
    <source>
        <dbReference type="Proteomes" id="UP000231638"/>
    </source>
</evidence>
<feature type="non-terminal residue" evidence="3">
    <location>
        <position position="99"/>
    </location>
</feature>
<evidence type="ECO:0000256" key="1">
    <source>
        <dbReference type="SAM" id="Coils"/>
    </source>
</evidence>
<dbReference type="PROSITE" id="PS50112">
    <property type="entry name" value="PAS"/>
    <property type="match status" value="1"/>
</dbReference>
<keyword evidence="3" id="KW-0808">Transferase</keyword>
<protein>
    <submittedName>
        <fullName evidence="3">PAS domain-containing sensor histidine kinase</fullName>
    </submittedName>
</protein>
<evidence type="ECO:0000259" key="2">
    <source>
        <dbReference type="PROSITE" id="PS50112"/>
    </source>
</evidence>
<organism evidence="3 4">
    <name type="scientific">Sulfurospirillum cavolei</name>
    <dbReference type="NCBI Taxonomy" id="366522"/>
    <lineage>
        <taxon>Bacteria</taxon>
        <taxon>Pseudomonadati</taxon>
        <taxon>Campylobacterota</taxon>
        <taxon>Epsilonproteobacteria</taxon>
        <taxon>Campylobacterales</taxon>
        <taxon>Sulfurospirillaceae</taxon>
        <taxon>Sulfurospirillum</taxon>
    </lineage>
</organism>
<accession>A0A2D3WGQ3</accession>
<dbReference type="Gene3D" id="3.30.450.20">
    <property type="entry name" value="PAS domain"/>
    <property type="match status" value="1"/>
</dbReference>
<gene>
    <name evidence="3" type="ORF">CFH80_02455</name>
</gene>
<dbReference type="InterPro" id="IPR000014">
    <property type="entry name" value="PAS"/>
</dbReference>
<dbReference type="NCBIfam" id="TIGR00229">
    <property type="entry name" value="sensory_box"/>
    <property type="match status" value="1"/>
</dbReference>
<name>A0A2D3WGQ3_9BACT</name>
<keyword evidence="1" id="KW-0175">Coiled coil</keyword>
<dbReference type="EMBL" id="DLUG01000069">
    <property type="protein sequence ID" value="DAB36884.1"/>
    <property type="molecule type" value="Genomic_DNA"/>
</dbReference>
<sequence>MKDLLAKIADLEQEIEVLKSQNRRILECAVIEKKELEKLAKKAKLYFNNADLGYIILDKHQNIIDVNETFTTLLGYTKEEVLSLPLNHFFTAQKRYDKW</sequence>
<dbReference type="CDD" id="cd00130">
    <property type="entry name" value="PAS"/>
    <property type="match status" value="1"/>
</dbReference>
<comment type="caution">
    <text evidence="3">The sequence shown here is derived from an EMBL/GenBank/DDBJ whole genome shotgun (WGS) entry which is preliminary data.</text>
</comment>
<evidence type="ECO:0000313" key="3">
    <source>
        <dbReference type="EMBL" id="DAB36884.1"/>
    </source>
</evidence>
<dbReference type="AlphaFoldDB" id="A0A2D3WGQ3"/>
<proteinExistence type="predicted"/>
<dbReference type="GO" id="GO:0016301">
    <property type="term" value="F:kinase activity"/>
    <property type="evidence" value="ECO:0007669"/>
    <property type="project" value="UniProtKB-KW"/>
</dbReference>
<dbReference type="SUPFAM" id="SSF55785">
    <property type="entry name" value="PYP-like sensor domain (PAS domain)"/>
    <property type="match status" value="1"/>
</dbReference>
<reference evidence="3 4" key="1">
    <citation type="journal article" date="2017" name="Front. Microbiol.">
        <title>Comparative Genomic Analysis of the Class Epsilonproteobacteria and Proposed Reclassification to Epsilonbacteraeota (phyl. nov.).</title>
        <authorList>
            <person name="Waite D.W."/>
            <person name="Vanwonterghem I."/>
            <person name="Rinke C."/>
            <person name="Parks D.H."/>
            <person name="Zhang Y."/>
            <person name="Takai K."/>
            <person name="Sievert S.M."/>
            <person name="Simon J."/>
            <person name="Campbell B.J."/>
            <person name="Hanson T.E."/>
            <person name="Woyke T."/>
            <person name="Klotz M.G."/>
            <person name="Hugenholtz P."/>
        </authorList>
    </citation>
    <scope>NUCLEOTIDE SEQUENCE [LARGE SCALE GENOMIC DNA]</scope>
    <source>
        <strain evidence="3">UBA11420</strain>
    </source>
</reference>
<feature type="domain" description="PAS" evidence="2">
    <location>
        <begin position="39"/>
        <end position="83"/>
    </location>
</feature>